<proteinExistence type="predicted"/>
<evidence type="ECO:0000259" key="1">
    <source>
        <dbReference type="Pfam" id="PF24035"/>
    </source>
</evidence>
<name>A0A897NLT9_9EURY</name>
<dbReference type="AlphaFoldDB" id="A0A897NLT9"/>
<dbReference type="RefSeq" id="WP_229121664.1">
    <property type="nucleotide sequence ID" value="NZ_CP064791.1"/>
</dbReference>
<reference evidence="2 3" key="1">
    <citation type="submission" date="2020-11" db="EMBL/GenBank/DDBJ databases">
        <title>Carbohydrate-dependent, anaerobic sulfur respiration: A novel catabolism in halophilic archaea.</title>
        <authorList>
            <person name="Sorokin D.Y."/>
            <person name="Messina E."/>
            <person name="Smedile F."/>
            <person name="La Cono V."/>
            <person name="Hallsworth J.E."/>
            <person name="Yakimov M.M."/>
        </authorList>
    </citation>
    <scope>NUCLEOTIDE SEQUENCE [LARGE SCALE GENOMIC DNA]</scope>
    <source>
        <strain evidence="2 3">HSR-Est</strain>
    </source>
</reference>
<dbReference type="Pfam" id="PF24035">
    <property type="entry name" value="DUF7344"/>
    <property type="match status" value="1"/>
</dbReference>
<feature type="domain" description="DUF7344" evidence="1">
    <location>
        <begin position="15"/>
        <end position="94"/>
    </location>
</feature>
<evidence type="ECO:0000313" key="2">
    <source>
        <dbReference type="EMBL" id="QSG13707.1"/>
    </source>
</evidence>
<dbReference type="EMBL" id="CP064791">
    <property type="protein sequence ID" value="QSG13707.1"/>
    <property type="molecule type" value="Genomic_DNA"/>
</dbReference>
<sequence length="127" mass="14126">MADDNELEDLLSTLYHALRAPRRRFVIEILENTTEDIVTTRELARKTTSMELGVPERQATGESYRNAYNALSQTHLPTLSEAGIIIYDSERQTVMPGANFDLAALLINTNTPTVDVFASLLSGDEKP</sequence>
<dbReference type="GeneID" id="68856794"/>
<accession>A0A897NLT9</accession>
<keyword evidence="3" id="KW-1185">Reference proteome</keyword>
<gene>
    <name evidence="2" type="ORF">HSEST_0151</name>
</gene>
<dbReference type="InterPro" id="IPR055768">
    <property type="entry name" value="DUF7344"/>
</dbReference>
<evidence type="ECO:0000313" key="3">
    <source>
        <dbReference type="Proteomes" id="UP000663292"/>
    </source>
</evidence>
<dbReference type="Proteomes" id="UP000663292">
    <property type="component" value="Chromosome"/>
</dbReference>
<protein>
    <submittedName>
        <fullName evidence="2">Putative trancriptional regulator, ArsR family</fullName>
    </submittedName>
</protein>
<organism evidence="2 3">
    <name type="scientific">Halapricum desulfuricans</name>
    <dbReference type="NCBI Taxonomy" id="2841257"/>
    <lineage>
        <taxon>Archaea</taxon>
        <taxon>Methanobacteriati</taxon>
        <taxon>Methanobacteriota</taxon>
        <taxon>Stenosarchaea group</taxon>
        <taxon>Halobacteria</taxon>
        <taxon>Halobacteriales</taxon>
        <taxon>Haloarculaceae</taxon>
        <taxon>Halapricum</taxon>
    </lineage>
</organism>